<keyword evidence="3" id="KW-1185">Reference proteome</keyword>
<evidence type="ECO:0000313" key="2">
    <source>
        <dbReference type="EMBL" id="KDQ10966.1"/>
    </source>
</evidence>
<evidence type="ECO:0000256" key="1">
    <source>
        <dbReference type="SAM" id="MobiDB-lite"/>
    </source>
</evidence>
<feature type="compositionally biased region" description="Basic and acidic residues" evidence="1">
    <location>
        <begin position="59"/>
        <end position="70"/>
    </location>
</feature>
<dbReference type="Proteomes" id="UP000027195">
    <property type="component" value="Unassembled WGS sequence"/>
</dbReference>
<feature type="compositionally biased region" description="Basic and acidic residues" evidence="1">
    <location>
        <begin position="1"/>
        <end position="12"/>
    </location>
</feature>
<evidence type="ECO:0000313" key="3">
    <source>
        <dbReference type="Proteomes" id="UP000027195"/>
    </source>
</evidence>
<dbReference type="HOGENOM" id="CLU_073637_0_0_1"/>
<dbReference type="AlphaFoldDB" id="A0A067MHD7"/>
<feature type="compositionally biased region" description="Basic and acidic residues" evidence="1">
    <location>
        <begin position="276"/>
        <end position="307"/>
    </location>
</feature>
<dbReference type="OrthoDB" id="2537432at2759"/>
<protein>
    <submittedName>
        <fullName evidence="2">Uncharacterized protein</fullName>
    </submittedName>
</protein>
<dbReference type="EMBL" id="KL198062">
    <property type="protein sequence ID" value="KDQ10966.1"/>
    <property type="molecule type" value="Genomic_DNA"/>
</dbReference>
<feature type="compositionally biased region" description="Basic and acidic residues" evidence="1">
    <location>
        <begin position="206"/>
        <end position="230"/>
    </location>
</feature>
<proteinExistence type="predicted"/>
<accession>A0A067MHD7</accession>
<sequence>MSFAPHTDDSRSDAMSAYSDAKRPLTHGVPASPSSPTAFDSWRSKIRTVWGGESQDSQAPKERSQSRGREAVFSTGRGGAGNFRRAESISRDPVLNGDERGREVNPHPDAPTHSGRGGAGNVRSPSRNPEARQAEIDAIKHEREVIEATREHERTQIHSSGRGGLGNMSASPAASPSRNQSNSRSRSRDPTALLSTGRGGAGNIRSESRDTRDLTRLDEEERKTHSHAEGIHSTGRGGAGNLTSAHEPFSQHGTGVAPTDSTEFHSSGRGGAGNIHEGHRGRPAERDASAHGHNVVEDLWHKVTGKD</sequence>
<reference evidence="3" key="1">
    <citation type="journal article" date="2014" name="Proc. Natl. Acad. Sci. U.S.A.">
        <title>Extensive sampling of basidiomycete genomes demonstrates inadequacy of the white-rot/brown-rot paradigm for wood decay fungi.</title>
        <authorList>
            <person name="Riley R."/>
            <person name="Salamov A.A."/>
            <person name="Brown D.W."/>
            <person name="Nagy L.G."/>
            <person name="Floudas D."/>
            <person name="Held B.W."/>
            <person name="Levasseur A."/>
            <person name="Lombard V."/>
            <person name="Morin E."/>
            <person name="Otillar R."/>
            <person name="Lindquist E.A."/>
            <person name="Sun H."/>
            <person name="LaButti K.M."/>
            <person name="Schmutz J."/>
            <person name="Jabbour D."/>
            <person name="Luo H."/>
            <person name="Baker S.E."/>
            <person name="Pisabarro A.G."/>
            <person name="Walton J.D."/>
            <person name="Blanchette R.A."/>
            <person name="Henrissat B."/>
            <person name="Martin F."/>
            <person name="Cullen D."/>
            <person name="Hibbett D.S."/>
            <person name="Grigoriev I.V."/>
        </authorList>
    </citation>
    <scope>NUCLEOTIDE SEQUENCE [LARGE SCALE GENOMIC DNA]</scope>
    <source>
        <strain evidence="3">FD-172 SS1</strain>
    </source>
</reference>
<feature type="compositionally biased region" description="Basic and acidic residues" evidence="1">
    <location>
        <begin position="97"/>
        <end position="106"/>
    </location>
</feature>
<feature type="region of interest" description="Disordered" evidence="1">
    <location>
        <begin position="1"/>
        <end position="307"/>
    </location>
</feature>
<dbReference type="Pfam" id="PF12223">
    <property type="entry name" value="DUF3602"/>
    <property type="match status" value="3"/>
</dbReference>
<feature type="compositionally biased region" description="Low complexity" evidence="1">
    <location>
        <begin position="169"/>
        <end position="184"/>
    </location>
</feature>
<dbReference type="PANTHER" id="PTHR34693">
    <property type="entry name" value="PROTEIN PAR32"/>
    <property type="match status" value="1"/>
</dbReference>
<dbReference type="PANTHER" id="PTHR34693:SF1">
    <property type="entry name" value="PROTEIN PAR32"/>
    <property type="match status" value="1"/>
</dbReference>
<name>A0A067MHD7_BOTB1</name>
<dbReference type="STRING" id="930990.A0A067MHD7"/>
<feature type="compositionally biased region" description="Basic and acidic residues" evidence="1">
    <location>
        <begin position="129"/>
        <end position="156"/>
    </location>
</feature>
<dbReference type="InterPro" id="IPR022024">
    <property type="entry name" value="DUF3602"/>
</dbReference>
<gene>
    <name evidence="2" type="ORF">BOTBODRAFT_35735</name>
</gene>
<dbReference type="InterPro" id="IPR053203">
    <property type="entry name" value="Cisplatin_resist-associated"/>
</dbReference>
<organism evidence="2 3">
    <name type="scientific">Botryobasidium botryosum (strain FD-172 SS1)</name>
    <dbReference type="NCBI Taxonomy" id="930990"/>
    <lineage>
        <taxon>Eukaryota</taxon>
        <taxon>Fungi</taxon>
        <taxon>Dikarya</taxon>
        <taxon>Basidiomycota</taxon>
        <taxon>Agaricomycotina</taxon>
        <taxon>Agaricomycetes</taxon>
        <taxon>Cantharellales</taxon>
        <taxon>Botryobasidiaceae</taxon>
        <taxon>Botryobasidium</taxon>
    </lineage>
</organism>
<dbReference type="InParanoid" id="A0A067MHD7"/>